<evidence type="ECO:0000313" key="2">
    <source>
        <dbReference type="EMBL" id="KRT88718.1"/>
    </source>
</evidence>
<dbReference type="RefSeq" id="WP_048356295.1">
    <property type="nucleotide sequence ID" value="NZ_CP023481.1"/>
</dbReference>
<dbReference type="EMBL" id="CP035232">
    <property type="protein sequence ID" value="QAT64101.1"/>
    <property type="molecule type" value="Genomic_DNA"/>
</dbReference>
<reference evidence="2 6" key="1">
    <citation type="journal article" date="2015" name="Int. J. Syst. Evol. Microbiol.">
        <title>Bacillus glycinifermentans sp. nov., isolated from fermented soybean paste.</title>
        <authorList>
            <person name="Kim S.J."/>
            <person name="Dunlap C.A."/>
            <person name="Kwon S.W."/>
            <person name="Rooney A.P."/>
        </authorList>
    </citation>
    <scope>NUCLEOTIDE SEQUENCE [LARGE SCALE GENOMIC DNA]</scope>
    <source>
        <strain evidence="2 6">GO-13</strain>
    </source>
</reference>
<evidence type="ECO:0000313" key="5">
    <source>
        <dbReference type="EMBL" id="QAT64101.1"/>
    </source>
</evidence>
<dbReference type="OrthoDB" id="2925905at2"/>
<reference evidence="2" key="2">
    <citation type="submission" date="2015-10" db="EMBL/GenBank/DDBJ databases">
        <authorList>
            <person name="Gilbert D.G."/>
        </authorList>
    </citation>
    <scope>NUCLEOTIDE SEQUENCE</scope>
    <source>
        <strain evidence="2">GO-13</strain>
    </source>
</reference>
<reference evidence="5 7" key="3">
    <citation type="submission" date="2019-01" db="EMBL/GenBank/DDBJ databases">
        <title>Genome sequence of Bacillus glycinifermentans SRCM103574.</title>
        <authorList>
            <person name="Kong H.-J."/>
            <person name="Jeong S.-Y."/>
            <person name="Jeong D.-Y."/>
        </authorList>
    </citation>
    <scope>NUCLEOTIDE SEQUENCE [LARGE SCALE GENOMIC DNA]</scope>
    <source>
        <strain evidence="5 7">SRCM103574</strain>
    </source>
</reference>
<keyword evidence="8" id="KW-1185">Reference proteome</keyword>
<evidence type="ECO:0000313" key="4">
    <source>
        <dbReference type="EMBL" id="MEC0487950.1"/>
    </source>
</evidence>
<dbReference type="Proteomes" id="UP001341297">
    <property type="component" value="Unassembled WGS sequence"/>
</dbReference>
<organism evidence="2 6">
    <name type="scientific">Bacillus glycinifermentans</name>
    <dbReference type="NCBI Taxonomy" id="1664069"/>
    <lineage>
        <taxon>Bacteria</taxon>
        <taxon>Bacillati</taxon>
        <taxon>Bacillota</taxon>
        <taxon>Bacilli</taxon>
        <taxon>Bacillales</taxon>
        <taxon>Bacillaceae</taxon>
        <taxon>Bacillus</taxon>
    </lineage>
</organism>
<gene>
    <name evidence="3" type="ORF">AB447_203775</name>
    <name evidence="2" type="ORF">AB447_224520</name>
    <name evidence="5" type="ORF">EQZ20_03655</name>
    <name evidence="4" type="ORF">P8828_24705</name>
</gene>
<reference evidence="4 8" key="4">
    <citation type="submission" date="2023-03" db="EMBL/GenBank/DDBJ databases">
        <title>Agriculturally important microbes genome sequencing.</title>
        <authorList>
            <person name="Dunlap C."/>
        </authorList>
    </citation>
    <scope>NUCLEOTIDE SEQUENCE [LARGE SCALE GENOMIC DNA]</scope>
    <source>
        <strain evidence="4 8">CBP-3203</strain>
    </source>
</reference>
<dbReference type="Proteomes" id="UP000036168">
    <property type="component" value="Unassembled WGS sequence"/>
</dbReference>
<feature type="region of interest" description="Disordered" evidence="1">
    <location>
        <begin position="22"/>
        <end position="42"/>
    </location>
</feature>
<proteinExistence type="predicted"/>
<evidence type="ECO:0000313" key="7">
    <source>
        <dbReference type="Proteomes" id="UP000288675"/>
    </source>
</evidence>
<dbReference type="EMBL" id="LECW02000058">
    <property type="protein sequence ID" value="KRT88718.1"/>
    <property type="molecule type" value="Genomic_DNA"/>
</dbReference>
<evidence type="ECO:0000256" key="1">
    <source>
        <dbReference type="SAM" id="MobiDB-lite"/>
    </source>
</evidence>
<dbReference type="AlphaFoldDB" id="A0A0J6E5X0"/>
<dbReference type="EMBL" id="LECW02000012">
    <property type="protein sequence ID" value="KRT94437.1"/>
    <property type="molecule type" value="Genomic_DNA"/>
</dbReference>
<accession>A0A0J6E5X0</accession>
<dbReference type="STRING" id="1664069.BGLY_3506"/>
<dbReference type="GeneID" id="82851771"/>
<evidence type="ECO:0000313" key="8">
    <source>
        <dbReference type="Proteomes" id="UP001341297"/>
    </source>
</evidence>
<evidence type="ECO:0000313" key="3">
    <source>
        <dbReference type="EMBL" id="KRT94437.1"/>
    </source>
</evidence>
<dbReference type="EMBL" id="JARRTL010000052">
    <property type="protein sequence ID" value="MEC0487950.1"/>
    <property type="molecule type" value="Genomic_DNA"/>
</dbReference>
<protein>
    <submittedName>
        <fullName evidence="2">Uncharacterized protein</fullName>
    </submittedName>
</protein>
<dbReference type="Proteomes" id="UP000288675">
    <property type="component" value="Chromosome"/>
</dbReference>
<sequence length="100" mass="10940">MHVLFYDENYKYAGEDDFFGEELPANSTTTPVPEGIYAPKYDPEKDEWVESATKEYIESVTPPAPEPSPTDLLKKQTASLSLQIAKLQADISALKGGGAS</sequence>
<name>A0A0J6E5X0_9BACI</name>
<evidence type="ECO:0000313" key="6">
    <source>
        <dbReference type="Proteomes" id="UP000036168"/>
    </source>
</evidence>